<gene>
    <name evidence="2" type="ORF">ACFQ2X_16730</name>
</gene>
<sequence>MKSFLFNLAGLLGSWQFIELSSNSPLNSVLAPIVFTGFLISSVLWFIVKFGVNQRSNGATYFGGDVGGHGHGGGGDCGGGGDGGC</sequence>
<reference evidence="3" key="1">
    <citation type="journal article" date="2019" name="Int. J. Syst. Evol. Microbiol.">
        <title>The Global Catalogue of Microorganisms (GCM) 10K type strain sequencing project: providing services to taxonomists for standard genome sequencing and annotation.</title>
        <authorList>
            <consortium name="The Broad Institute Genomics Platform"/>
            <consortium name="The Broad Institute Genome Sequencing Center for Infectious Disease"/>
            <person name="Wu L."/>
            <person name="Ma J."/>
        </authorList>
    </citation>
    <scope>NUCLEOTIDE SEQUENCE [LARGE SCALE GENOMIC DNA]</scope>
    <source>
        <strain evidence="3">CCUG 54356</strain>
    </source>
</reference>
<evidence type="ECO:0000256" key="1">
    <source>
        <dbReference type="SAM" id="Phobius"/>
    </source>
</evidence>
<evidence type="ECO:0000313" key="2">
    <source>
        <dbReference type="EMBL" id="MFD1218249.1"/>
    </source>
</evidence>
<proteinExistence type="predicted"/>
<dbReference type="EMBL" id="JBHTLR010000033">
    <property type="protein sequence ID" value="MFD1218249.1"/>
    <property type="molecule type" value="Genomic_DNA"/>
</dbReference>
<dbReference type="Proteomes" id="UP001597264">
    <property type="component" value="Unassembled WGS sequence"/>
</dbReference>
<organism evidence="2 3">
    <name type="scientific">Microbulbifer celer</name>
    <dbReference type="NCBI Taxonomy" id="435905"/>
    <lineage>
        <taxon>Bacteria</taxon>
        <taxon>Pseudomonadati</taxon>
        <taxon>Pseudomonadota</taxon>
        <taxon>Gammaproteobacteria</taxon>
        <taxon>Cellvibrionales</taxon>
        <taxon>Microbulbiferaceae</taxon>
        <taxon>Microbulbifer</taxon>
    </lineage>
</organism>
<dbReference type="RefSeq" id="WP_230435815.1">
    <property type="nucleotide sequence ID" value="NZ_CP087715.1"/>
</dbReference>
<keyword evidence="1" id="KW-0812">Transmembrane</keyword>
<accession>A0ABW3UCG3</accession>
<evidence type="ECO:0008006" key="4">
    <source>
        <dbReference type="Google" id="ProtNLM"/>
    </source>
</evidence>
<protein>
    <recommendedName>
        <fullName evidence="4">Glycine-rich protein</fullName>
    </recommendedName>
</protein>
<feature type="transmembrane region" description="Helical" evidence="1">
    <location>
        <begin position="26"/>
        <end position="48"/>
    </location>
</feature>
<comment type="caution">
    <text evidence="2">The sequence shown here is derived from an EMBL/GenBank/DDBJ whole genome shotgun (WGS) entry which is preliminary data.</text>
</comment>
<name>A0ABW3UCG3_9GAMM</name>
<evidence type="ECO:0000313" key="3">
    <source>
        <dbReference type="Proteomes" id="UP001597264"/>
    </source>
</evidence>
<keyword evidence="1" id="KW-1133">Transmembrane helix</keyword>
<keyword evidence="1" id="KW-0472">Membrane</keyword>
<keyword evidence="3" id="KW-1185">Reference proteome</keyword>